<keyword evidence="3 8" id="KW-0813">Transport</keyword>
<evidence type="ECO:0000256" key="5">
    <source>
        <dbReference type="ARBA" id="ARBA00022692"/>
    </source>
</evidence>
<dbReference type="PANTHER" id="PTHR30003">
    <property type="entry name" value="L-LACTATE PERMEASE"/>
    <property type="match status" value="1"/>
</dbReference>
<dbReference type="InterPro" id="IPR003804">
    <property type="entry name" value="Lactate_perm"/>
</dbReference>
<dbReference type="RefSeq" id="WP_199050686.1">
    <property type="nucleotide sequence ID" value="NZ_JAELXT010000025.1"/>
</dbReference>
<evidence type="ECO:0000256" key="8">
    <source>
        <dbReference type="RuleBase" id="RU365092"/>
    </source>
</evidence>
<keyword evidence="8" id="KW-0997">Cell inner membrane</keyword>
<comment type="subcellular location">
    <subcellularLocation>
        <location evidence="8">Cell inner membrane</location>
        <topology evidence="8">Multi-pass membrane protein</topology>
    </subcellularLocation>
    <subcellularLocation>
        <location evidence="1">Cell membrane</location>
        <topology evidence="1">Multi-pass membrane protein</topology>
    </subcellularLocation>
</comment>
<feature type="transmembrane region" description="Helical" evidence="8">
    <location>
        <begin position="149"/>
        <end position="172"/>
    </location>
</feature>
<feature type="transmembrane region" description="Helical" evidence="8">
    <location>
        <begin position="216"/>
        <end position="238"/>
    </location>
</feature>
<evidence type="ECO:0000256" key="4">
    <source>
        <dbReference type="ARBA" id="ARBA00022475"/>
    </source>
</evidence>
<feature type="transmembrane region" description="Helical" evidence="8">
    <location>
        <begin position="274"/>
        <end position="294"/>
    </location>
</feature>
<comment type="caution">
    <text evidence="9">The sequence shown here is derived from an EMBL/GenBank/DDBJ whole genome shotgun (WGS) entry which is preliminary data.</text>
</comment>
<keyword evidence="4" id="KW-1003">Cell membrane</keyword>
<feature type="transmembrane region" description="Helical" evidence="8">
    <location>
        <begin position="113"/>
        <end position="142"/>
    </location>
</feature>
<feature type="transmembrane region" description="Helical" evidence="8">
    <location>
        <begin position="36"/>
        <end position="59"/>
    </location>
</feature>
<comment type="similarity">
    <text evidence="2 8">Belongs to the lactate permease family.</text>
</comment>
<evidence type="ECO:0000313" key="10">
    <source>
        <dbReference type="Proteomes" id="UP000620670"/>
    </source>
</evidence>
<evidence type="ECO:0000256" key="1">
    <source>
        <dbReference type="ARBA" id="ARBA00004651"/>
    </source>
</evidence>
<dbReference type="Proteomes" id="UP000620670">
    <property type="component" value="Unassembled WGS sequence"/>
</dbReference>
<accession>A0ABS0Y577</accession>
<protein>
    <recommendedName>
        <fullName evidence="8">L-lactate permease</fullName>
    </recommendedName>
</protein>
<feature type="transmembrane region" description="Helical" evidence="8">
    <location>
        <begin position="358"/>
        <end position="377"/>
    </location>
</feature>
<feature type="transmembrane region" description="Helical" evidence="8">
    <location>
        <begin position="431"/>
        <end position="451"/>
    </location>
</feature>
<feature type="transmembrane region" description="Helical" evidence="8">
    <location>
        <begin position="321"/>
        <end position="338"/>
    </location>
</feature>
<dbReference type="PANTHER" id="PTHR30003:SF0">
    <property type="entry name" value="GLYCOLATE PERMEASE GLCA-RELATED"/>
    <property type="match status" value="1"/>
</dbReference>
<feature type="transmembrane region" description="Helical" evidence="8">
    <location>
        <begin position="471"/>
        <end position="494"/>
    </location>
</feature>
<dbReference type="EMBL" id="JAELXT010000025">
    <property type="protein sequence ID" value="MBJ6127465.1"/>
    <property type="molecule type" value="Genomic_DNA"/>
</dbReference>
<feature type="transmembrane region" description="Helical" evidence="8">
    <location>
        <begin position="184"/>
        <end position="204"/>
    </location>
</feature>
<evidence type="ECO:0000313" key="9">
    <source>
        <dbReference type="EMBL" id="MBJ6127465.1"/>
    </source>
</evidence>
<feature type="transmembrane region" description="Helical" evidence="8">
    <location>
        <begin position="244"/>
        <end position="262"/>
    </location>
</feature>
<sequence>MRPVYAALPLALVLVLMIGWRWPAARAGFAGLGLAAVLALSAFGIGAGTHPGIGAAGVLGGSVLEALFTAVTILWIIFPALAIYELQVRSGAFDVIRAGLASLSEDPRVQALLVAWFFGLFMEGAAGFGTPVALAAPLLVSLGFSPVKAVVLALIGHAVGVSFGAVGTPVLAQASLVALSAAEIAWATGLLHGVLGIILMLFLVRLSGDGPPTARQWGWGVVAAACFLVPYAVLAMVVGPELPTLGGALIGGAAFVLVLRWTAGSSGRHDWRSIAKAGMPYGIVLALILATRLLPGLGEQLRSIEIGWSLFGAFRGSMQPLYHAGTILLLGFVLGGLVQGRGPADLLKASRAALRRLVPVSLALVAMLALSRLMLHARMIHELADGAREAGAAWPLLAPAIGVLGTFVTGSATASNILFTEFQAATASALALPLATMVAAQGFGAALGNIVCPHNIIAGAATVGLSGQEGAILSRTALACAVYALAGGLLVLVLSS</sequence>
<reference evidence="10" key="1">
    <citation type="submission" date="2020-12" db="EMBL/GenBank/DDBJ databases">
        <title>Hymenobacter sp.</title>
        <authorList>
            <person name="Kim M.K."/>
        </authorList>
    </citation>
    <scope>NUCLEOTIDE SEQUENCE [LARGE SCALE GENOMIC DNA]</scope>
    <source>
        <strain evidence="10">BT325</strain>
    </source>
</reference>
<comment type="function">
    <text evidence="8">Uptake of L-lactate across the membrane. Can also transport D-lactate and glycolate.</text>
</comment>
<feature type="transmembrane region" description="Helical" evidence="8">
    <location>
        <begin position="66"/>
        <end position="84"/>
    </location>
</feature>
<evidence type="ECO:0000256" key="3">
    <source>
        <dbReference type="ARBA" id="ARBA00022448"/>
    </source>
</evidence>
<dbReference type="Pfam" id="PF02652">
    <property type="entry name" value="Lactate_perm"/>
    <property type="match status" value="1"/>
</dbReference>
<feature type="transmembrane region" description="Helical" evidence="8">
    <location>
        <begin position="397"/>
        <end position="419"/>
    </location>
</feature>
<keyword evidence="5 8" id="KW-0812">Transmembrane</keyword>
<name>A0ABS0Y577_9HYPH</name>
<gene>
    <name evidence="9" type="ORF">JAO75_18855</name>
</gene>
<keyword evidence="7 8" id="KW-0472">Membrane</keyword>
<evidence type="ECO:0000256" key="6">
    <source>
        <dbReference type="ARBA" id="ARBA00022989"/>
    </source>
</evidence>
<keyword evidence="10" id="KW-1185">Reference proteome</keyword>
<evidence type="ECO:0000256" key="7">
    <source>
        <dbReference type="ARBA" id="ARBA00023136"/>
    </source>
</evidence>
<evidence type="ECO:0000256" key="2">
    <source>
        <dbReference type="ARBA" id="ARBA00010100"/>
    </source>
</evidence>
<proteinExistence type="inferred from homology"/>
<keyword evidence="6 8" id="KW-1133">Transmembrane helix</keyword>
<organism evidence="9 10">
    <name type="scientific">Microvirga splendida</name>
    <dbReference type="NCBI Taxonomy" id="2795727"/>
    <lineage>
        <taxon>Bacteria</taxon>
        <taxon>Pseudomonadati</taxon>
        <taxon>Pseudomonadota</taxon>
        <taxon>Alphaproteobacteria</taxon>
        <taxon>Hyphomicrobiales</taxon>
        <taxon>Methylobacteriaceae</taxon>
        <taxon>Microvirga</taxon>
    </lineage>
</organism>